<evidence type="ECO:0000313" key="3">
    <source>
        <dbReference type="Proteomes" id="UP001149821"/>
    </source>
</evidence>
<sequence>MATQTSPHPLNKKSWLDRIENVGNKIPDITMLFLFATGICILLSMVLSQIQFDYIHPLTNKPIQVANLLTSSELMNLLSAMVSNFVNFPPLGIVIVATLGIGIAEGSGYITTALRKLLAVVPMSAVTPSVIFIGILAHVASDSAYVVLMPVSAYIFYKSGKHPLAGIAAGFAGLAGGFTASYTPSIIDPILAGFTESAAQVLDPTYVVNVLCNFFYSFASTFAVIGACWYVTDKIVEPRLQRTLPVDVPQVDEESETLSDSETRAFKLANWTLLGIIALLVALMVPESSLFRAPDGSLTSPAAPAMKTIVPLLLIFFTAPGLVYGFVSGKFKTSKDVTKSMENITASLISFIVFAFFCAQFLYCFGKSNIGSLIALSGAEGLKALNMPGQLTIFGVILLTAVLNIIITSASSKWAILAPVLVPMLMAVDISPELTQAAFRISDSAVNVSTPMFAFYPLIISYMQRYSSQSGIGTLVSMMLPYTVALLIALMAMLYLFWGFNIPLGFNSGYTYGL</sequence>
<feature type="transmembrane region" description="Helical" evidence="1">
    <location>
        <begin position="444"/>
        <end position="463"/>
    </location>
</feature>
<feature type="transmembrane region" description="Helical" evidence="1">
    <location>
        <begin position="164"/>
        <end position="187"/>
    </location>
</feature>
<keyword evidence="1" id="KW-0472">Membrane</keyword>
<keyword evidence="1" id="KW-0812">Transmembrane</keyword>
<dbReference type="InterPro" id="IPR004697">
    <property type="entry name" value="AbgT"/>
</dbReference>
<gene>
    <name evidence="2" type="ORF">LRP49_01225</name>
</gene>
<evidence type="ECO:0000313" key="2">
    <source>
        <dbReference type="EMBL" id="MDD1779804.1"/>
    </source>
</evidence>
<evidence type="ECO:0000256" key="1">
    <source>
        <dbReference type="SAM" id="Phobius"/>
    </source>
</evidence>
<feature type="transmembrane region" description="Helical" evidence="1">
    <location>
        <begin position="475"/>
        <end position="498"/>
    </location>
</feature>
<dbReference type="RefSeq" id="WP_274139621.1">
    <property type="nucleotide sequence ID" value="NZ_JAJUBB010000001.1"/>
</dbReference>
<dbReference type="Pfam" id="PF03806">
    <property type="entry name" value="ABG_transport"/>
    <property type="match status" value="1"/>
</dbReference>
<feature type="transmembrane region" description="Helical" evidence="1">
    <location>
        <begin position="207"/>
        <end position="232"/>
    </location>
</feature>
<accession>A0ABT5QGN2</accession>
<dbReference type="PANTHER" id="PTHR30282:SF1">
    <property type="entry name" value="ABGT FAMILY TRANSPORTER"/>
    <property type="match status" value="1"/>
</dbReference>
<feature type="transmembrane region" description="Helical" evidence="1">
    <location>
        <begin position="130"/>
        <end position="157"/>
    </location>
</feature>
<dbReference type="Proteomes" id="UP001149821">
    <property type="component" value="Unassembled WGS sequence"/>
</dbReference>
<keyword evidence="3" id="KW-1185">Reference proteome</keyword>
<reference evidence="2" key="1">
    <citation type="submission" date="2021-12" db="EMBL/GenBank/DDBJ databases">
        <title>Enterovibrio ZSDZ35 sp. nov. and Enterovibrio ZSDZ42 sp. nov., isolated from coastal seawater in Qingdao.</title>
        <authorList>
            <person name="Zhang P."/>
        </authorList>
    </citation>
    <scope>NUCLEOTIDE SEQUENCE</scope>
    <source>
        <strain evidence="2">ZSDZ35</strain>
    </source>
</reference>
<feature type="transmembrane region" description="Helical" evidence="1">
    <location>
        <begin position="85"/>
        <end position="110"/>
    </location>
</feature>
<dbReference type="PANTHER" id="PTHR30282">
    <property type="entry name" value="P-AMINOBENZOYL GLUTAMATE TRANSPORTER"/>
    <property type="match status" value="1"/>
</dbReference>
<dbReference type="EMBL" id="JAJUBB010000001">
    <property type="protein sequence ID" value="MDD1779804.1"/>
    <property type="molecule type" value="Genomic_DNA"/>
</dbReference>
<feature type="transmembrane region" description="Helical" evidence="1">
    <location>
        <begin position="348"/>
        <end position="368"/>
    </location>
</feature>
<proteinExistence type="predicted"/>
<feature type="transmembrane region" description="Helical" evidence="1">
    <location>
        <begin position="414"/>
        <end position="432"/>
    </location>
</feature>
<keyword evidence="1" id="KW-1133">Transmembrane helix</keyword>
<feature type="transmembrane region" description="Helical" evidence="1">
    <location>
        <begin position="388"/>
        <end position="407"/>
    </location>
</feature>
<feature type="transmembrane region" description="Helical" evidence="1">
    <location>
        <begin position="268"/>
        <end position="285"/>
    </location>
</feature>
<feature type="transmembrane region" description="Helical" evidence="1">
    <location>
        <begin position="29"/>
        <end position="47"/>
    </location>
</feature>
<organism evidence="2 3">
    <name type="scientific">Enterovibrio qingdaonensis</name>
    <dbReference type="NCBI Taxonomy" id="2899818"/>
    <lineage>
        <taxon>Bacteria</taxon>
        <taxon>Pseudomonadati</taxon>
        <taxon>Pseudomonadota</taxon>
        <taxon>Gammaproteobacteria</taxon>
        <taxon>Vibrionales</taxon>
        <taxon>Vibrionaceae</taxon>
        <taxon>Enterovibrio</taxon>
    </lineage>
</organism>
<name>A0ABT5QGN2_9GAMM</name>
<feature type="transmembrane region" description="Helical" evidence="1">
    <location>
        <begin position="305"/>
        <end position="327"/>
    </location>
</feature>
<protein>
    <submittedName>
        <fullName evidence="2">AbgT family transporter</fullName>
    </submittedName>
</protein>
<comment type="caution">
    <text evidence="2">The sequence shown here is derived from an EMBL/GenBank/DDBJ whole genome shotgun (WGS) entry which is preliminary data.</text>
</comment>